<comment type="similarity">
    <text evidence="13">Belongs to the SAT4 family.</text>
</comment>
<dbReference type="eggNOG" id="ENOG502SKG6">
    <property type="taxonomic scope" value="Eukaryota"/>
</dbReference>
<organism evidence="17 18">
    <name type="scientific">Exserohilum turcicum (strain 28A)</name>
    <name type="common">Northern leaf blight fungus</name>
    <name type="synonym">Setosphaeria turcica</name>
    <dbReference type="NCBI Taxonomy" id="671987"/>
    <lineage>
        <taxon>Eukaryota</taxon>
        <taxon>Fungi</taxon>
        <taxon>Dikarya</taxon>
        <taxon>Ascomycota</taxon>
        <taxon>Pezizomycotina</taxon>
        <taxon>Dothideomycetes</taxon>
        <taxon>Pleosporomycetidae</taxon>
        <taxon>Pleosporales</taxon>
        <taxon>Pleosporineae</taxon>
        <taxon>Pleosporaceae</taxon>
        <taxon>Exserohilum</taxon>
    </lineage>
</organism>
<dbReference type="STRING" id="671987.R0KVE6"/>
<reference evidence="17 18" key="2">
    <citation type="journal article" date="2013" name="PLoS Genet.">
        <title>Comparative genome structure, secondary metabolite, and effector coding capacity across Cochliobolus pathogens.</title>
        <authorList>
            <person name="Condon B.J."/>
            <person name="Leng Y."/>
            <person name="Wu D."/>
            <person name="Bushley K.E."/>
            <person name="Ohm R.A."/>
            <person name="Otillar R."/>
            <person name="Martin J."/>
            <person name="Schackwitz W."/>
            <person name="Grimwood J."/>
            <person name="MohdZainudin N."/>
            <person name="Xue C."/>
            <person name="Wang R."/>
            <person name="Manning V.A."/>
            <person name="Dhillon B."/>
            <person name="Tu Z.J."/>
            <person name="Steffenson B.J."/>
            <person name="Salamov A."/>
            <person name="Sun H."/>
            <person name="Lowry S."/>
            <person name="LaButti K."/>
            <person name="Han J."/>
            <person name="Copeland A."/>
            <person name="Lindquist E."/>
            <person name="Barry K."/>
            <person name="Schmutz J."/>
            <person name="Baker S.E."/>
            <person name="Ciuffetti L.M."/>
            <person name="Grigoriev I.V."/>
            <person name="Zhong S."/>
            <person name="Turgeon B.G."/>
        </authorList>
    </citation>
    <scope>NUCLEOTIDE SEQUENCE [LARGE SCALE GENOMIC DNA]</scope>
    <source>
        <strain evidence="18">28A</strain>
    </source>
</reference>
<feature type="transmembrane region" description="Helical" evidence="14">
    <location>
        <begin position="64"/>
        <end position="84"/>
    </location>
</feature>
<evidence type="ECO:0000256" key="14">
    <source>
        <dbReference type="SAM" id="Phobius"/>
    </source>
</evidence>
<proteinExistence type="inferred from homology"/>
<keyword evidence="18" id="KW-1185">Reference proteome</keyword>
<name>R0KVE6_EXST2</name>
<feature type="transmembrane region" description="Helical" evidence="14">
    <location>
        <begin position="96"/>
        <end position="117"/>
    </location>
</feature>
<sequence length="336" mass="37188">CLQSSLQAQDACAPTNTTCICLDAPLMTSISNCVLASCTLKQALVARNNTATMCGEPVRDNTRITPIISGVSGGAAILAILARCYAVGKSFAVDDLFAVISLILALPMGIVEFFMSVDGFGKDVWTLAPDKINSVVRLTWITEVFYFAAVATTKMSFLLFCLRIFPRKQFRRAAHILLVVCVVFCIVFTFVTIFNCIPVSYIWTNWDREHKGKCINFNAFTWSHAAINIFLDSIILGIPIPELLNLSMSSQKKIYIIMMFSIGALTTVVSIIRLQTLVKFAKSPNPTYDYVATAYWSVLEAFLGIFCVCMPALRRFLAILVPSCFGSTHNSNQYEH</sequence>
<dbReference type="HOGENOM" id="CLU_028200_6_3_1"/>
<feature type="non-terminal residue" evidence="17">
    <location>
        <position position="336"/>
    </location>
</feature>
<evidence type="ECO:0000256" key="1">
    <source>
        <dbReference type="ARBA" id="ARBA00004141"/>
    </source>
</evidence>
<dbReference type="RefSeq" id="XP_008020340.1">
    <property type="nucleotide sequence ID" value="XM_008022149.1"/>
</dbReference>
<dbReference type="GO" id="GO:0005576">
    <property type="term" value="C:extracellular region"/>
    <property type="evidence" value="ECO:0007669"/>
    <property type="project" value="UniProtKB-SubCell"/>
</dbReference>
<comment type="similarity">
    <text evidence="4">Belongs to the RBT5 family.</text>
</comment>
<dbReference type="EMBL" id="KB908481">
    <property type="protein sequence ID" value="EOA91722.1"/>
    <property type="molecule type" value="Genomic_DNA"/>
</dbReference>
<evidence type="ECO:0000256" key="4">
    <source>
        <dbReference type="ARBA" id="ARBA00010031"/>
    </source>
</evidence>
<gene>
    <name evidence="17" type="ORF">SETTUDRAFT_80947</name>
</gene>
<feature type="transmembrane region" description="Helical" evidence="14">
    <location>
        <begin position="222"/>
        <end position="242"/>
    </location>
</feature>
<accession>R0KVE6</accession>
<keyword evidence="8" id="KW-0732">Signal</keyword>
<evidence type="ECO:0000256" key="2">
    <source>
        <dbReference type="ARBA" id="ARBA00004589"/>
    </source>
</evidence>
<evidence type="ECO:0000256" key="3">
    <source>
        <dbReference type="ARBA" id="ARBA00004613"/>
    </source>
</evidence>
<evidence type="ECO:0000256" key="8">
    <source>
        <dbReference type="ARBA" id="ARBA00022729"/>
    </source>
</evidence>
<keyword evidence="6" id="KW-0336">GPI-anchor</keyword>
<evidence type="ECO:0000256" key="5">
    <source>
        <dbReference type="ARBA" id="ARBA00022525"/>
    </source>
</evidence>
<evidence type="ECO:0000313" key="18">
    <source>
        <dbReference type="Proteomes" id="UP000016935"/>
    </source>
</evidence>
<keyword evidence="11" id="KW-1015">Disulfide bond</keyword>
<dbReference type="PANTHER" id="PTHR33048">
    <property type="entry name" value="PTH11-LIKE INTEGRAL MEMBRANE PROTEIN (AFU_ORTHOLOGUE AFUA_5G11245)"/>
    <property type="match status" value="1"/>
</dbReference>
<dbReference type="Pfam" id="PF20684">
    <property type="entry name" value="Fung_rhodopsin"/>
    <property type="match status" value="1"/>
</dbReference>
<dbReference type="Pfam" id="PF05730">
    <property type="entry name" value="CFEM"/>
    <property type="match status" value="1"/>
</dbReference>
<keyword evidence="12" id="KW-0449">Lipoprotein</keyword>
<evidence type="ECO:0008006" key="19">
    <source>
        <dbReference type="Google" id="ProtNLM"/>
    </source>
</evidence>
<evidence type="ECO:0000313" key="17">
    <source>
        <dbReference type="EMBL" id="EOA91722.1"/>
    </source>
</evidence>
<dbReference type="GeneID" id="19405439"/>
<dbReference type="GO" id="GO:0098552">
    <property type="term" value="C:side of membrane"/>
    <property type="evidence" value="ECO:0007669"/>
    <property type="project" value="UniProtKB-KW"/>
</dbReference>
<dbReference type="PANTHER" id="PTHR33048:SF143">
    <property type="entry name" value="EXTRACELLULAR MEMBRANE PROTEIN CFEM DOMAIN-CONTAINING PROTEIN-RELATED"/>
    <property type="match status" value="1"/>
</dbReference>
<evidence type="ECO:0000256" key="11">
    <source>
        <dbReference type="ARBA" id="ARBA00023157"/>
    </source>
</evidence>
<feature type="transmembrane region" description="Helical" evidence="14">
    <location>
        <begin position="294"/>
        <end position="313"/>
    </location>
</feature>
<reference evidence="17 18" key="1">
    <citation type="journal article" date="2012" name="PLoS Pathog.">
        <title>Diverse lifestyles and strategies of plant pathogenesis encoded in the genomes of eighteen Dothideomycetes fungi.</title>
        <authorList>
            <person name="Ohm R.A."/>
            <person name="Feau N."/>
            <person name="Henrissat B."/>
            <person name="Schoch C.L."/>
            <person name="Horwitz B.A."/>
            <person name="Barry K.W."/>
            <person name="Condon B.J."/>
            <person name="Copeland A.C."/>
            <person name="Dhillon B."/>
            <person name="Glaser F."/>
            <person name="Hesse C.N."/>
            <person name="Kosti I."/>
            <person name="LaButti K."/>
            <person name="Lindquist E.A."/>
            <person name="Lucas S."/>
            <person name="Salamov A.A."/>
            <person name="Bradshaw R.E."/>
            <person name="Ciuffetti L."/>
            <person name="Hamelin R.C."/>
            <person name="Kema G.H.J."/>
            <person name="Lawrence C."/>
            <person name="Scott J.A."/>
            <person name="Spatafora J.W."/>
            <person name="Turgeon B.G."/>
            <person name="de Wit P.J.G.M."/>
            <person name="Zhong S."/>
            <person name="Goodwin S.B."/>
            <person name="Grigoriev I.V."/>
        </authorList>
    </citation>
    <scope>NUCLEOTIDE SEQUENCE [LARGE SCALE GENOMIC DNA]</scope>
    <source>
        <strain evidence="18">28A</strain>
    </source>
</reference>
<evidence type="ECO:0000256" key="6">
    <source>
        <dbReference type="ARBA" id="ARBA00022622"/>
    </source>
</evidence>
<evidence type="ECO:0000259" key="15">
    <source>
        <dbReference type="Pfam" id="PF05730"/>
    </source>
</evidence>
<dbReference type="OrthoDB" id="2496787at2759"/>
<protein>
    <recommendedName>
        <fullName evidence="19">Extracellular membrane protein CFEM domain-containing protein</fullName>
    </recommendedName>
</protein>
<feature type="transmembrane region" description="Helical" evidence="14">
    <location>
        <begin position="177"/>
        <end position="202"/>
    </location>
</feature>
<evidence type="ECO:0000256" key="7">
    <source>
        <dbReference type="ARBA" id="ARBA00022692"/>
    </source>
</evidence>
<keyword evidence="9 14" id="KW-1133">Transmembrane helix</keyword>
<dbReference type="Proteomes" id="UP000016935">
    <property type="component" value="Unassembled WGS sequence"/>
</dbReference>
<keyword evidence="5" id="KW-0964">Secreted</keyword>
<evidence type="ECO:0000256" key="9">
    <source>
        <dbReference type="ARBA" id="ARBA00022989"/>
    </source>
</evidence>
<feature type="non-terminal residue" evidence="17">
    <location>
        <position position="1"/>
    </location>
</feature>
<keyword evidence="7 14" id="KW-0812">Transmembrane</keyword>
<feature type="transmembrane region" description="Helical" evidence="14">
    <location>
        <begin position="254"/>
        <end position="274"/>
    </location>
</feature>
<evidence type="ECO:0000256" key="10">
    <source>
        <dbReference type="ARBA" id="ARBA00023136"/>
    </source>
</evidence>
<evidence type="ECO:0000259" key="16">
    <source>
        <dbReference type="Pfam" id="PF20684"/>
    </source>
</evidence>
<feature type="domain" description="CFEM" evidence="15">
    <location>
        <begin position="1"/>
        <end position="54"/>
    </location>
</feature>
<dbReference type="InterPro" id="IPR052337">
    <property type="entry name" value="SAT4-like"/>
</dbReference>
<dbReference type="InterPro" id="IPR008427">
    <property type="entry name" value="Extracellular_membr_CFEM_dom"/>
</dbReference>
<evidence type="ECO:0000256" key="13">
    <source>
        <dbReference type="ARBA" id="ARBA00038359"/>
    </source>
</evidence>
<feature type="transmembrane region" description="Helical" evidence="14">
    <location>
        <begin position="144"/>
        <end position="165"/>
    </location>
</feature>
<evidence type="ECO:0000256" key="12">
    <source>
        <dbReference type="ARBA" id="ARBA00023288"/>
    </source>
</evidence>
<dbReference type="InterPro" id="IPR049326">
    <property type="entry name" value="Rhodopsin_dom_fungi"/>
</dbReference>
<comment type="subcellular location">
    <subcellularLocation>
        <location evidence="2">Membrane</location>
        <topology evidence="2">Lipid-anchor</topology>
        <topology evidence="2">GPI-anchor</topology>
    </subcellularLocation>
    <subcellularLocation>
        <location evidence="1">Membrane</location>
        <topology evidence="1">Multi-pass membrane protein</topology>
    </subcellularLocation>
    <subcellularLocation>
        <location evidence="3">Secreted</location>
    </subcellularLocation>
</comment>
<keyword evidence="6" id="KW-0325">Glycoprotein</keyword>
<dbReference type="AlphaFoldDB" id="R0KVE6"/>
<keyword evidence="10 14" id="KW-0472">Membrane</keyword>
<feature type="domain" description="Rhodopsin" evidence="16">
    <location>
        <begin position="85"/>
        <end position="317"/>
    </location>
</feature>